<dbReference type="Proteomes" id="UP000009131">
    <property type="component" value="Unassembled WGS sequence"/>
</dbReference>
<organism evidence="2 3">
    <name type="scientific">Mixia osmundae (strain CBS 9802 / IAM 14324 / JCM 22182 / KY 12970)</name>
    <dbReference type="NCBI Taxonomy" id="764103"/>
    <lineage>
        <taxon>Eukaryota</taxon>
        <taxon>Fungi</taxon>
        <taxon>Dikarya</taxon>
        <taxon>Basidiomycota</taxon>
        <taxon>Pucciniomycotina</taxon>
        <taxon>Mixiomycetes</taxon>
        <taxon>Mixiales</taxon>
        <taxon>Mixiaceae</taxon>
        <taxon>Mixia</taxon>
    </lineage>
</organism>
<keyword evidence="1" id="KW-1133">Transmembrane helix</keyword>
<sequence>MDMSSDQQSIQTLSQPVLVLTAPVRHALPRQVPYDLEEGLSSRDEWQEAEELRGGCGCLVGKLHCRSGPCICETSGSGILSILACIVIWPFNAIFGLLLGVLDCLTCGCCS</sequence>
<name>G7E2C1_MIXOS</name>
<keyword evidence="3" id="KW-1185">Reference proteome</keyword>
<keyword evidence="1" id="KW-0812">Transmembrane</keyword>
<reference evidence="2 3" key="2">
    <citation type="journal article" date="2012" name="Open Biol.">
        <title>Characteristics of nucleosomes and linker DNA regions on the genome of the basidiomycete Mixia osmundae revealed by mono- and dinucleosome mapping.</title>
        <authorList>
            <person name="Nishida H."/>
            <person name="Kondo S."/>
            <person name="Matsumoto T."/>
            <person name="Suzuki Y."/>
            <person name="Yoshikawa H."/>
            <person name="Taylor T.D."/>
            <person name="Sugiyama J."/>
        </authorList>
    </citation>
    <scope>NUCLEOTIDE SEQUENCE [LARGE SCALE GENOMIC DNA]</scope>
    <source>
        <strain evidence="3">CBS 9802 / IAM 14324 / JCM 22182 / KY 12970</strain>
    </source>
</reference>
<proteinExistence type="predicted"/>
<keyword evidence="1" id="KW-0472">Membrane</keyword>
<evidence type="ECO:0000313" key="3">
    <source>
        <dbReference type="Proteomes" id="UP000009131"/>
    </source>
</evidence>
<dbReference type="AlphaFoldDB" id="G7E2C1"/>
<protein>
    <submittedName>
        <fullName evidence="2">Uncharacterized protein</fullName>
    </submittedName>
</protein>
<evidence type="ECO:0000256" key="1">
    <source>
        <dbReference type="SAM" id="Phobius"/>
    </source>
</evidence>
<dbReference type="RefSeq" id="XP_014565422.1">
    <property type="nucleotide sequence ID" value="XM_014709936.1"/>
</dbReference>
<evidence type="ECO:0000313" key="2">
    <source>
        <dbReference type="EMBL" id="GAA96981.1"/>
    </source>
</evidence>
<gene>
    <name evidence="2" type="primary">Mo03655</name>
    <name evidence="2" type="ORF">E5Q_03655</name>
</gene>
<accession>G7E2C1</accession>
<dbReference type="HOGENOM" id="CLU_2159002_0_0_1"/>
<dbReference type="InParanoid" id="G7E2C1"/>
<reference evidence="2 3" key="1">
    <citation type="journal article" date="2011" name="J. Gen. Appl. Microbiol.">
        <title>Draft genome sequencing of the enigmatic basidiomycete Mixia osmundae.</title>
        <authorList>
            <person name="Nishida H."/>
            <person name="Nagatsuka Y."/>
            <person name="Sugiyama J."/>
        </authorList>
    </citation>
    <scope>NUCLEOTIDE SEQUENCE [LARGE SCALE GENOMIC DNA]</scope>
    <source>
        <strain evidence="3">CBS 9802 / IAM 14324 / JCM 22182 / KY 12970</strain>
    </source>
</reference>
<feature type="transmembrane region" description="Helical" evidence="1">
    <location>
        <begin position="79"/>
        <end position="102"/>
    </location>
</feature>
<comment type="caution">
    <text evidence="2">The sequence shown here is derived from an EMBL/GenBank/DDBJ whole genome shotgun (WGS) entry which is preliminary data.</text>
</comment>
<dbReference type="EMBL" id="BABT02000110">
    <property type="protein sequence ID" value="GAA96981.1"/>
    <property type="molecule type" value="Genomic_DNA"/>
</dbReference>